<evidence type="ECO:0000313" key="1">
    <source>
        <dbReference type="EMBL" id="PUZ24901.1"/>
    </source>
</evidence>
<comment type="caution">
    <text evidence="1">The sequence shown here is derived from an EMBL/GenBank/DDBJ whole genome shotgun (WGS) entry which is preliminary data.</text>
</comment>
<accession>A0A2T7BF41</accession>
<dbReference type="AlphaFoldDB" id="A0A2T7BF41"/>
<reference evidence="1 2" key="1">
    <citation type="submission" date="2018-04" db="EMBL/GenBank/DDBJ databases">
        <title>Chitinophaga fuyangensis sp. nov., isolated from soil in a chemical factory.</title>
        <authorList>
            <person name="Chen K."/>
        </authorList>
    </citation>
    <scope>NUCLEOTIDE SEQUENCE [LARGE SCALE GENOMIC DNA]</scope>
    <source>
        <strain evidence="1 2">LY-1</strain>
    </source>
</reference>
<dbReference type="Proteomes" id="UP000244450">
    <property type="component" value="Unassembled WGS sequence"/>
</dbReference>
<dbReference type="EMBL" id="QCYK01000002">
    <property type="protein sequence ID" value="PUZ24901.1"/>
    <property type="molecule type" value="Genomic_DNA"/>
</dbReference>
<sequence>MAGFIGVAEVKAAGLGMDLPGDNNKDKAAKKISVSEAYKSNLSLDAGFRFSGVVRPEFNLSPAPTTVKPSFTYKQGNTTYLIPYSVDQSQQANMNYHHLQLLTWPIKKG</sequence>
<keyword evidence="2" id="KW-1185">Reference proteome</keyword>
<organism evidence="1 2">
    <name type="scientific">Chitinophaga parva</name>
    <dbReference type="NCBI Taxonomy" id="2169414"/>
    <lineage>
        <taxon>Bacteria</taxon>
        <taxon>Pseudomonadati</taxon>
        <taxon>Bacteroidota</taxon>
        <taxon>Chitinophagia</taxon>
        <taxon>Chitinophagales</taxon>
        <taxon>Chitinophagaceae</taxon>
        <taxon>Chitinophaga</taxon>
    </lineage>
</organism>
<proteinExistence type="predicted"/>
<gene>
    <name evidence="1" type="ORF">DCC81_11280</name>
</gene>
<evidence type="ECO:0000313" key="2">
    <source>
        <dbReference type="Proteomes" id="UP000244450"/>
    </source>
</evidence>
<protein>
    <submittedName>
        <fullName evidence="1">Uncharacterized protein</fullName>
    </submittedName>
</protein>
<name>A0A2T7BF41_9BACT</name>